<dbReference type="STRING" id="1685382.AVJ23_15295"/>
<keyword evidence="1" id="KW-0378">Hydrolase</keyword>
<dbReference type="Gene3D" id="3.10.129.10">
    <property type="entry name" value="Hotdog Thioesterase"/>
    <property type="match status" value="1"/>
</dbReference>
<name>A0A0W7WH33_9RHOB</name>
<dbReference type="Pfam" id="PF03061">
    <property type="entry name" value="4HBT"/>
    <property type="match status" value="1"/>
</dbReference>
<accession>A0A0W7WH33</accession>
<comment type="caution">
    <text evidence="3">The sequence shown here is derived from an EMBL/GenBank/DDBJ whole genome shotgun (WGS) entry which is preliminary data.</text>
</comment>
<dbReference type="InterPro" id="IPR003736">
    <property type="entry name" value="PAAI_dom"/>
</dbReference>
<dbReference type="RefSeq" id="WP_058863087.1">
    <property type="nucleotide sequence ID" value="NZ_LPXO01000010.1"/>
</dbReference>
<evidence type="ECO:0000313" key="3">
    <source>
        <dbReference type="EMBL" id="KUF09812.1"/>
    </source>
</evidence>
<dbReference type="InterPro" id="IPR006683">
    <property type="entry name" value="Thioestr_dom"/>
</dbReference>
<dbReference type="AlphaFoldDB" id="A0A0W7WH33"/>
<dbReference type="OrthoDB" id="9806185at2"/>
<evidence type="ECO:0000259" key="2">
    <source>
        <dbReference type="Pfam" id="PF03061"/>
    </source>
</evidence>
<reference evidence="3 4" key="1">
    <citation type="submission" date="2015-12" db="EMBL/GenBank/DDBJ databases">
        <authorList>
            <person name="Shamseldin A."/>
            <person name="Moawad H."/>
            <person name="Abd El-Rahim W.M."/>
            <person name="Sadowsky M.J."/>
        </authorList>
    </citation>
    <scope>NUCLEOTIDE SEQUENCE [LARGE SCALE GENOMIC DNA]</scope>
    <source>
        <strain evidence="3 4">SJ5A-1</strain>
    </source>
</reference>
<keyword evidence="4" id="KW-1185">Reference proteome</keyword>
<dbReference type="GO" id="GO:0016289">
    <property type="term" value="F:acyl-CoA hydrolase activity"/>
    <property type="evidence" value="ECO:0007669"/>
    <property type="project" value="UniProtKB-ARBA"/>
</dbReference>
<evidence type="ECO:0000256" key="1">
    <source>
        <dbReference type="ARBA" id="ARBA00022801"/>
    </source>
</evidence>
<gene>
    <name evidence="3" type="ORF">AVJ23_15295</name>
</gene>
<dbReference type="NCBIfam" id="TIGR00369">
    <property type="entry name" value="unchar_dom_1"/>
    <property type="match status" value="1"/>
</dbReference>
<dbReference type="EMBL" id="LPXO01000010">
    <property type="protein sequence ID" value="KUF09812.1"/>
    <property type="molecule type" value="Genomic_DNA"/>
</dbReference>
<dbReference type="Proteomes" id="UP000054396">
    <property type="component" value="Unassembled WGS sequence"/>
</dbReference>
<protein>
    <submittedName>
        <fullName evidence="3">Phenylacetic acid degradation protein</fullName>
    </submittedName>
</protein>
<organism evidence="3 4">
    <name type="scientific">Pseudoponticoccus marisrubri</name>
    <dbReference type="NCBI Taxonomy" id="1685382"/>
    <lineage>
        <taxon>Bacteria</taxon>
        <taxon>Pseudomonadati</taxon>
        <taxon>Pseudomonadota</taxon>
        <taxon>Alphaproteobacteria</taxon>
        <taxon>Rhodobacterales</taxon>
        <taxon>Roseobacteraceae</taxon>
        <taxon>Pseudoponticoccus</taxon>
    </lineage>
</organism>
<feature type="domain" description="Thioesterase" evidence="2">
    <location>
        <begin position="47"/>
        <end position="120"/>
    </location>
</feature>
<dbReference type="InterPro" id="IPR029069">
    <property type="entry name" value="HotDog_dom_sf"/>
</dbReference>
<dbReference type="CDD" id="cd03443">
    <property type="entry name" value="PaaI_thioesterase"/>
    <property type="match status" value="1"/>
</dbReference>
<proteinExistence type="predicted"/>
<sequence length="137" mass="14384">MFDPDRIRASFARQAMMTTFGAELLSVREGAVTIAAPILPGSTQQQGLAHGALAFGLGDSAAGYSALTLVPAEFEVVTSEMGIHYLAAGRGERLVAEGLVIRPGRRSLVTSADVYAEADGQRTHIARLTGTMVRVPA</sequence>
<dbReference type="SUPFAM" id="SSF54637">
    <property type="entry name" value="Thioesterase/thiol ester dehydrase-isomerase"/>
    <property type="match status" value="1"/>
</dbReference>
<evidence type="ECO:0000313" key="4">
    <source>
        <dbReference type="Proteomes" id="UP000054396"/>
    </source>
</evidence>